<dbReference type="InterPro" id="IPR015421">
    <property type="entry name" value="PyrdxlP-dep_Trfase_major"/>
</dbReference>
<dbReference type="EMBL" id="CP009302">
    <property type="protein sequence ID" value="AJC11651.1"/>
    <property type="molecule type" value="Genomic_DNA"/>
</dbReference>
<dbReference type="KEGG" id="cbac:JI75_02085"/>
<organism evidence="11 12">
    <name type="scientific">Berryella intestinalis</name>
    <dbReference type="NCBI Taxonomy" id="1531429"/>
    <lineage>
        <taxon>Bacteria</taxon>
        <taxon>Bacillati</taxon>
        <taxon>Actinomycetota</taxon>
        <taxon>Coriobacteriia</taxon>
        <taxon>Eggerthellales</taxon>
        <taxon>Eggerthellaceae</taxon>
        <taxon>Berryella</taxon>
    </lineage>
</organism>
<evidence type="ECO:0000256" key="4">
    <source>
        <dbReference type="ARBA" id="ARBA00022898"/>
    </source>
</evidence>
<dbReference type="HOGENOM" id="CLU_038142_1_0_11"/>
<dbReference type="EC" id="2.9.1.1" evidence="8"/>
<sequence>MPTSEQQQLLRKLPQVEEALHHPAIEALLNIFPRGIVVDQTREGIDDIRGQILSGCEVEVDLDAVATVILKRFVKLEKPSLRRVVNASGVIVHTNLGRSPLAETAVAAVNDVARGYSTLEYNVREMKRGSRHDHYESLICTITGAEAAIAVNNNAAAVMMVLQEFARGHETVISRGELVEIGGSFRVPDIMEASGATMVEVGTTNKTHPFDYERAIGERTAMLLKVHPSNYRLTGFVEDVSVKELRGLADAANEHRAPESPEVLVYEDLGSGALVDIQAADLRETTVSEAIAEGADLVSFSCDKLLGGPQAGIVVGTAEAIGRLKKNPLARVLRLDKLTIAALEATLRLYLDENDARKRIPTLAMLSASAEDVSARADVLAEALRKRIPSNDATVSVEPEISRAGGGALPMCDIPTTVVALDLARSSALDCERYLVSEHEPPIVARIKNERLLFDARTLLSDDEALEVAEGVASYFSQLDGKER</sequence>
<evidence type="ECO:0000256" key="8">
    <source>
        <dbReference type="HAMAP-Rule" id="MF_00423"/>
    </source>
</evidence>
<name>A0A0A8B2E7_9ACTN</name>
<dbReference type="STRING" id="1531429.JI75_02085"/>
<keyword evidence="2 8" id="KW-0963">Cytoplasm</keyword>
<keyword evidence="6 8" id="KW-0711">Selenium</keyword>
<dbReference type="PANTHER" id="PTHR32328:SF0">
    <property type="entry name" value="L-SERYL-TRNA(SEC) SELENIUM TRANSFERASE"/>
    <property type="match status" value="1"/>
</dbReference>
<evidence type="ECO:0000256" key="9">
    <source>
        <dbReference type="PIRSR" id="PIRSR618319-50"/>
    </source>
</evidence>
<gene>
    <name evidence="8" type="primary">selA</name>
    <name evidence="11" type="ORF">JI75_02085</name>
</gene>
<evidence type="ECO:0000313" key="11">
    <source>
        <dbReference type="EMBL" id="AJC11651.1"/>
    </source>
</evidence>
<dbReference type="AlphaFoldDB" id="A0A0A8B2E7"/>
<dbReference type="Pfam" id="PF03841">
    <property type="entry name" value="SelA"/>
    <property type="match status" value="1"/>
</dbReference>
<comment type="function">
    <text evidence="8">Converts seryl-tRNA(Sec) to selenocysteinyl-tRNA(Sec) required for selenoprotein biosynthesis.</text>
</comment>
<accession>A0A0A8B2E7</accession>
<comment type="catalytic activity">
    <reaction evidence="8">
        <text>L-seryl-tRNA(Sec) + selenophosphate + H(+) = L-selenocysteinyl-tRNA(Sec) + phosphate</text>
        <dbReference type="Rhea" id="RHEA:22728"/>
        <dbReference type="Rhea" id="RHEA-COMP:9742"/>
        <dbReference type="Rhea" id="RHEA-COMP:9743"/>
        <dbReference type="ChEBI" id="CHEBI:15378"/>
        <dbReference type="ChEBI" id="CHEBI:16144"/>
        <dbReference type="ChEBI" id="CHEBI:43474"/>
        <dbReference type="ChEBI" id="CHEBI:78533"/>
        <dbReference type="ChEBI" id="CHEBI:78573"/>
        <dbReference type="EC" id="2.9.1.1"/>
    </reaction>
</comment>
<dbReference type="GO" id="GO:0001514">
    <property type="term" value="P:selenocysteine incorporation"/>
    <property type="evidence" value="ECO:0007669"/>
    <property type="project" value="UniProtKB-UniRule"/>
</dbReference>
<dbReference type="Gene3D" id="3.40.640.10">
    <property type="entry name" value="Type I PLP-dependent aspartate aminotransferase-like (Major domain)"/>
    <property type="match status" value="1"/>
</dbReference>
<keyword evidence="4 8" id="KW-0663">Pyridoxal phosphate</keyword>
<dbReference type="InterPro" id="IPR004534">
    <property type="entry name" value="SelA_trans"/>
</dbReference>
<reference evidence="11 12" key="2">
    <citation type="journal article" date="2015" name="Genome Announc.">
        <title>Complete Genome Sequence of Coriobacteriaceae Strain 68-1-3, a Novel Mucus-Degrading Isolate from the Swine Intestinal Tract.</title>
        <authorList>
            <person name="Looft T."/>
            <person name="Bayles D.O."/>
            <person name="Alt D.P."/>
            <person name="Stanton T.B."/>
        </authorList>
    </citation>
    <scope>NUCLEOTIDE SEQUENCE [LARGE SCALE GENOMIC DNA]</scope>
    <source>
        <strain evidence="11 12">68-1-3</strain>
    </source>
</reference>
<comment type="pathway">
    <text evidence="8">Aminoacyl-tRNA biosynthesis; selenocysteinyl-tRNA(Sec) biosynthesis; selenocysteinyl-tRNA(Sec) from L-seryl-tRNA(Sec) (bacterial route): step 1/1.</text>
</comment>
<dbReference type="GO" id="GO:0005737">
    <property type="term" value="C:cytoplasm"/>
    <property type="evidence" value="ECO:0007669"/>
    <property type="project" value="UniProtKB-SubCell"/>
</dbReference>
<evidence type="ECO:0000259" key="10">
    <source>
        <dbReference type="Pfam" id="PF12390"/>
    </source>
</evidence>
<evidence type="ECO:0000256" key="5">
    <source>
        <dbReference type="ARBA" id="ARBA00022917"/>
    </source>
</evidence>
<keyword evidence="12" id="KW-1185">Reference proteome</keyword>
<dbReference type="InterPro" id="IPR018319">
    <property type="entry name" value="SelA-like"/>
</dbReference>
<feature type="modified residue" description="N6-(pyridoxal phosphate)lysine" evidence="8 9">
    <location>
        <position position="304"/>
    </location>
</feature>
<keyword evidence="3 8" id="KW-0808">Transferase</keyword>
<dbReference type="UniPathway" id="UPA00906">
    <property type="reaction ID" value="UER00896"/>
</dbReference>
<comment type="subcellular location">
    <subcellularLocation>
        <location evidence="8">Cytoplasm</location>
    </subcellularLocation>
</comment>
<evidence type="ECO:0000256" key="7">
    <source>
        <dbReference type="ARBA" id="ARBA00044507"/>
    </source>
</evidence>
<dbReference type="HAMAP" id="MF_00423">
    <property type="entry name" value="SelA"/>
    <property type="match status" value="1"/>
</dbReference>
<comment type="cofactor">
    <cofactor evidence="1 8 9">
        <name>pyridoxal 5'-phosphate</name>
        <dbReference type="ChEBI" id="CHEBI:597326"/>
    </cofactor>
</comment>
<proteinExistence type="inferred from homology"/>
<dbReference type="GO" id="GO:0001717">
    <property type="term" value="P:conversion of seryl-tRNAsec to selenocys-tRNAsec"/>
    <property type="evidence" value="ECO:0007669"/>
    <property type="project" value="UniProtKB-UniRule"/>
</dbReference>
<evidence type="ECO:0000256" key="3">
    <source>
        <dbReference type="ARBA" id="ARBA00022679"/>
    </source>
</evidence>
<protein>
    <recommendedName>
        <fullName evidence="8">L-seryl-tRNA(Sec) selenium transferase</fullName>
        <ecNumber evidence="8">2.9.1.1</ecNumber>
    </recommendedName>
    <alternativeName>
        <fullName evidence="8">Selenocysteine synthase</fullName>
        <shortName evidence="8">Sec synthase</shortName>
    </alternativeName>
    <alternativeName>
        <fullName evidence="8">Selenocysteinyl-tRNA(Sec) synthase</fullName>
    </alternativeName>
</protein>
<feature type="domain" description="L-seryl-tRNA selenium transferase N-terminal" evidence="10">
    <location>
        <begin position="10"/>
        <end position="49"/>
    </location>
</feature>
<dbReference type="SUPFAM" id="SSF53383">
    <property type="entry name" value="PLP-dependent transferases"/>
    <property type="match status" value="1"/>
</dbReference>
<dbReference type="NCBIfam" id="TIGR00474">
    <property type="entry name" value="selA"/>
    <property type="match status" value="1"/>
</dbReference>
<evidence type="ECO:0000256" key="1">
    <source>
        <dbReference type="ARBA" id="ARBA00001933"/>
    </source>
</evidence>
<dbReference type="OrthoDB" id="9787096at2"/>
<dbReference type="RefSeq" id="WP_039688356.1">
    <property type="nucleotide sequence ID" value="NZ_CP009302.1"/>
</dbReference>
<dbReference type="PANTHER" id="PTHR32328">
    <property type="entry name" value="L-SERYL-TRNA(SEC) SELENIUM TRANSFERASE"/>
    <property type="match status" value="1"/>
</dbReference>
<keyword evidence="5 8" id="KW-0648">Protein biosynthesis</keyword>
<dbReference type="Proteomes" id="UP000031121">
    <property type="component" value="Chromosome"/>
</dbReference>
<dbReference type="InterPro" id="IPR015424">
    <property type="entry name" value="PyrdxlP-dep_Trfase"/>
</dbReference>
<evidence type="ECO:0000313" key="12">
    <source>
        <dbReference type="Proteomes" id="UP000031121"/>
    </source>
</evidence>
<dbReference type="Pfam" id="PF12390">
    <property type="entry name" value="Se-cys_synth_N"/>
    <property type="match status" value="1"/>
</dbReference>
<dbReference type="Gene3D" id="3.90.1150.180">
    <property type="match status" value="1"/>
</dbReference>
<reference evidence="12" key="1">
    <citation type="submission" date="2014-08" db="EMBL/GenBank/DDBJ databases">
        <title>Coriobacteriaceae sp. complete genome.</title>
        <authorList>
            <person name="Looft T."/>
            <person name="Bayles D.O."/>
            <person name="Stanton T.B."/>
        </authorList>
    </citation>
    <scope>NUCLEOTIDE SEQUENCE [LARGE SCALE GENOMIC DNA]</scope>
    <source>
        <strain evidence="12">68-1-3</strain>
    </source>
</reference>
<dbReference type="InterPro" id="IPR025862">
    <property type="entry name" value="SelA_trans_N_dom"/>
</dbReference>
<evidence type="ECO:0000256" key="6">
    <source>
        <dbReference type="ARBA" id="ARBA00023266"/>
    </source>
</evidence>
<comment type="similarity">
    <text evidence="7 8">Belongs to the SelA family.</text>
</comment>
<dbReference type="GO" id="GO:0004125">
    <property type="term" value="F:L-seryl-tRNA(Sec) selenium transferase activity"/>
    <property type="evidence" value="ECO:0007669"/>
    <property type="project" value="UniProtKB-UniRule"/>
</dbReference>
<evidence type="ECO:0000256" key="2">
    <source>
        <dbReference type="ARBA" id="ARBA00022490"/>
    </source>
</evidence>